<evidence type="ECO:0000259" key="4">
    <source>
        <dbReference type="SMART" id="SM00822"/>
    </source>
</evidence>
<dbReference type="InterPro" id="IPR002347">
    <property type="entry name" value="SDR_fam"/>
</dbReference>
<accession>A0A5B0AIV4</accession>
<organism evidence="5 6">
    <name type="scientific">Streptomyces apricus</name>
    <dbReference type="NCBI Taxonomy" id="1828112"/>
    <lineage>
        <taxon>Bacteria</taxon>
        <taxon>Bacillati</taxon>
        <taxon>Actinomycetota</taxon>
        <taxon>Actinomycetes</taxon>
        <taxon>Kitasatosporales</taxon>
        <taxon>Streptomycetaceae</taxon>
        <taxon>Streptomyces</taxon>
    </lineage>
</organism>
<dbReference type="AlphaFoldDB" id="A0A5B0AIV4"/>
<keyword evidence="6" id="KW-1185">Reference proteome</keyword>
<gene>
    <name evidence="5" type="ORF">FGF04_30265</name>
</gene>
<dbReference type="GO" id="GO:0032787">
    <property type="term" value="P:monocarboxylic acid metabolic process"/>
    <property type="evidence" value="ECO:0007669"/>
    <property type="project" value="UniProtKB-ARBA"/>
</dbReference>
<dbReference type="SUPFAM" id="SSF51735">
    <property type="entry name" value="NAD(P)-binding Rossmann-fold domains"/>
    <property type="match status" value="1"/>
</dbReference>
<evidence type="ECO:0000256" key="2">
    <source>
        <dbReference type="ARBA" id="ARBA00023002"/>
    </source>
</evidence>
<dbReference type="PROSITE" id="PS00061">
    <property type="entry name" value="ADH_SHORT"/>
    <property type="match status" value="1"/>
</dbReference>
<protein>
    <submittedName>
        <fullName evidence="5">SDR family oxidoreductase</fullName>
    </submittedName>
</protein>
<dbReference type="Gene3D" id="3.40.50.720">
    <property type="entry name" value="NAD(P)-binding Rossmann-like Domain"/>
    <property type="match status" value="1"/>
</dbReference>
<dbReference type="EMBL" id="VDFC01000050">
    <property type="protein sequence ID" value="KAA0929697.1"/>
    <property type="molecule type" value="Genomic_DNA"/>
</dbReference>
<evidence type="ECO:0000313" key="5">
    <source>
        <dbReference type="EMBL" id="KAA0929697.1"/>
    </source>
</evidence>
<feature type="domain" description="Ketoreductase" evidence="4">
    <location>
        <begin position="161"/>
        <end position="341"/>
    </location>
</feature>
<reference evidence="5 6" key="1">
    <citation type="submission" date="2019-05" db="EMBL/GenBank/DDBJ databases">
        <authorList>
            <person name="Hariharan J."/>
            <person name="Choudoir M.J."/>
            <person name="Diebold P."/>
            <person name="Panke-Buisse K."/>
            <person name="Buckley D.H."/>
        </authorList>
    </citation>
    <scope>NUCLEOTIDE SEQUENCE [LARGE SCALE GENOMIC DNA]</scope>
    <source>
        <strain evidence="5 6">SUN51</strain>
    </source>
</reference>
<dbReference type="PRINTS" id="PR00080">
    <property type="entry name" value="SDRFAMILY"/>
</dbReference>
<dbReference type="PANTHER" id="PTHR42879">
    <property type="entry name" value="3-OXOACYL-(ACYL-CARRIER-PROTEIN) REDUCTASE"/>
    <property type="match status" value="1"/>
</dbReference>
<dbReference type="OrthoDB" id="517007at2"/>
<dbReference type="Pfam" id="PF13561">
    <property type="entry name" value="adh_short_C2"/>
    <property type="match status" value="1"/>
</dbReference>
<dbReference type="InterPro" id="IPR050259">
    <property type="entry name" value="SDR"/>
</dbReference>
<feature type="compositionally biased region" description="Basic and acidic residues" evidence="3">
    <location>
        <begin position="122"/>
        <end position="140"/>
    </location>
</feature>
<proteinExistence type="inferred from homology"/>
<dbReference type="Proteomes" id="UP000324965">
    <property type="component" value="Unassembled WGS sequence"/>
</dbReference>
<dbReference type="SMART" id="SM00822">
    <property type="entry name" value="PKS_KR"/>
    <property type="match status" value="1"/>
</dbReference>
<feature type="compositionally biased region" description="Basic residues" evidence="3">
    <location>
        <begin position="106"/>
        <end position="121"/>
    </location>
</feature>
<feature type="region of interest" description="Disordered" evidence="3">
    <location>
        <begin position="1"/>
        <end position="155"/>
    </location>
</feature>
<evidence type="ECO:0000256" key="3">
    <source>
        <dbReference type="SAM" id="MobiDB-lite"/>
    </source>
</evidence>
<dbReference type="InterPro" id="IPR036291">
    <property type="entry name" value="NAD(P)-bd_dom_sf"/>
</dbReference>
<dbReference type="PRINTS" id="PR00081">
    <property type="entry name" value="GDHRDH"/>
</dbReference>
<evidence type="ECO:0000256" key="1">
    <source>
        <dbReference type="ARBA" id="ARBA00006484"/>
    </source>
</evidence>
<keyword evidence="2" id="KW-0560">Oxidoreductase</keyword>
<feature type="compositionally biased region" description="Basic and acidic residues" evidence="3">
    <location>
        <begin position="31"/>
        <end position="42"/>
    </location>
</feature>
<evidence type="ECO:0000313" key="6">
    <source>
        <dbReference type="Proteomes" id="UP000324965"/>
    </source>
</evidence>
<dbReference type="InterPro" id="IPR020904">
    <property type="entry name" value="Sc_DH/Rdtase_CS"/>
</dbReference>
<dbReference type="InterPro" id="IPR057326">
    <property type="entry name" value="KR_dom"/>
</dbReference>
<comment type="caution">
    <text evidence="5">The sequence shown here is derived from an EMBL/GenBank/DDBJ whole genome shotgun (WGS) entry which is preliminary data.</text>
</comment>
<comment type="similarity">
    <text evidence="1">Belongs to the short-chain dehydrogenases/reductases (SDR) family.</text>
</comment>
<sequence length="397" mass="42073">MPARPARTGTHLRTDVCRGGRAAAARRGRTGRPDQRRRDQRTARPRPGLDAARAARTGPALPGGQRGPAGQEPRPAAAPPDRGGPAAPAGQPAVRPAAQATALLRRPARAGHRPPVHRRPPGRRDVPGRHRDGRGPHLGEHAMSSPVTTAAAPPDSPLKGRVVLLTGAGRGLGLLTARTLLDQGAAVVANHRSPSDDLERLADKHRDRLRLVPGDVATEDTAALLAAEARRFGRLDVLIHNAAITRDQPLVRMSVEDWDEVQRVNLRGAFLSTKYAVKTMMRARYGRIIYISSITALTGNAGQAAYSSSKAGLHGLAMTVSQEYASYNIRTTTVAPGILDTGLGASVAAPQRRRMADRSLLGTGEAEQTAGTIAFLASPAADYINATVIRTDGGMRY</sequence>
<name>A0A5B0AIV4_9ACTN</name>
<feature type="compositionally biased region" description="Low complexity" evidence="3">
    <location>
        <begin position="73"/>
        <end position="100"/>
    </location>
</feature>
<dbReference type="GO" id="GO:0016491">
    <property type="term" value="F:oxidoreductase activity"/>
    <property type="evidence" value="ECO:0007669"/>
    <property type="project" value="UniProtKB-KW"/>
</dbReference>
<dbReference type="FunFam" id="3.40.50.720:FF:000173">
    <property type="entry name" value="3-oxoacyl-[acyl-carrier protein] reductase"/>
    <property type="match status" value="1"/>
</dbReference>
<dbReference type="PANTHER" id="PTHR42879:SF2">
    <property type="entry name" value="3-OXOACYL-[ACYL-CARRIER-PROTEIN] REDUCTASE FABG"/>
    <property type="match status" value="1"/>
</dbReference>